<evidence type="ECO:0000256" key="3">
    <source>
        <dbReference type="ARBA" id="ARBA00022692"/>
    </source>
</evidence>
<dbReference type="InterPro" id="IPR011701">
    <property type="entry name" value="MFS"/>
</dbReference>
<feature type="transmembrane region" description="Helical" evidence="6">
    <location>
        <begin position="341"/>
        <end position="362"/>
    </location>
</feature>
<feature type="transmembrane region" description="Helical" evidence="6">
    <location>
        <begin position="84"/>
        <end position="102"/>
    </location>
</feature>
<feature type="transmembrane region" description="Helical" evidence="6">
    <location>
        <begin position="211"/>
        <end position="226"/>
    </location>
</feature>
<evidence type="ECO:0000256" key="5">
    <source>
        <dbReference type="ARBA" id="ARBA00023136"/>
    </source>
</evidence>
<dbReference type="Pfam" id="PF07690">
    <property type="entry name" value="MFS_1"/>
    <property type="match status" value="1"/>
</dbReference>
<feature type="transmembrane region" description="Helical" evidence="6">
    <location>
        <begin position="277"/>
        <end position="303"/>
    </location>
</feature>
<feature type="domain" description="Major facilitator superfamily (MFS) profile" evidence="7">
    <location>
        <begin position="13"/>
        <end position="537"/>
    </location>
</feature>
<dbReference type="PROSITE" id="PS50850">
    <property type="entry name" value="MFS"/>
    <property type="match status" value="1"/>
</dbReference>
<reference evidence="8" key="2">
    <citation type="journal article" date="2024" name="Environ. Microbiol.">
        <title>Genome analysis and description of Tunturibacter gen. nov. expands the diversity of Terriglobia in tundra soils.</title>
        <authorList>
            <person name="Messyasz A."/>
            <person name="Mannisto M.K."/>
            <person name="Kerkhof L.J."/>
            <person name="Haggblom M.M."/>
        </authorList>
    </citation>
    <scope>NUCLEOTIDE SEQUENCE</scope>
    <source>
        <strain evidence="8">M8UP39</strain>
    </source>
</reference>
<dbReference type="PANTHER" id="PTHR42718">
    <property type="entry name" value="MAJOR FACILITATOR SUPERFAMILY MULTIDRUG TRANSPORTER MFSC"/>
    <property type="match status" value="1"/>
</dbReference>
<dbReference type="KEGG" id="tgi:RBB81_00950"/>
<evidence type="ECO:0000256" key="4">
    <source>
        <dbReference type="ARBA" id="ARBA00022989"/>
    </source>
</evidence>
<feature type="transmembrane region" description="Helical" evidence="6">
    <location>
        <begin position="315"/>
        <end position="334"/>
    </location>
</feature>
<proteinExistence type="predicted"/>
<name>A0AAU7Z0R2_9BACT</name>
<dbReference type="AlphaFoldDB" id="A0AAU7Z0R2"/>
<evidence type="ECO:0000256" key="1">
    <source>
        <dbReference type="ARBA" id="ARBA00004141"/>
    </source>
</evidence>
<accession>A0AAU7Z0R2</accession>
<feature type="transmembrane region" description="Helical" evidence="6">
    <location>
        <begin position="238"/>
        <end position="256"/>
    </location>
</feature>
<dbReference type="GO" id="GO:0016020">
    <property type="term" value="C:membrane"/>
    <property type="evidence" value="ECO:0007669"/>
    <property type="project" value="UniProtKB-SubCell"/>
</dbReference>
<protein>
    <submittedName>
        <fullName evidence="8">MFS transporter</fullName>
    </submittedName>
</protein>
<keyword evidence="3 6" id="KW-0812">Transmembrane</keyword>
<feature type="transmembrane region" description="Helical" evidence="6">
    <location>
        <begin position="492"/>
        <end position="518"/>
    </location>
</feature>
<dbReference type="SUPFAM" id="SSF103473">
    <property type="entry name" value="MFS general substrate transporter"/>
    <property type="match status" value="1"/>
</dbReference>
<evidence type="ECO:0000259" key="7">
    <source>
        <dbReference type="PROSITE" id="PS50850"/>
    </source>
</evidence>
<feature type="transmembrane region" description="Helical" evidence="6">
    <location>
        <begin position="56"/>
        <end position="77"/>
    </location>
</feature>
<feature type="transmembrane region" description="Helical" evidence="6">
    <location>
        <begin position="374"/>
        <end position="395"/>
    </location>
</feature>
<dbReference type="PANTHER" id="PTHR42718:SF9">
    <property type="entry name" value="MAJOR FACILITATOR SUPERFAMILY MULTIDRUG TRANSPORTER MFSC"/>
    <property type="match status" value="1"/>
</dbReference>
<dbReference type="EMBL" id="CP132938">
    <property type="protein sequence ID" value="XCB22516.1"/>
    <property type="molecule type" value="Genomic_DNA"/>
</dbReference>
<sequence>MKTGPQIESVQRIRPVLGIVGVLLGASLATFFGRLLSVGAPDLRGALGIDVDSASWIGTTYNMGMMFIGPFSVYLGGLLGPRRVLLVSATIFTLLCIAMPFAGHLPVLLFLLAAAGMTAGTFYPLTLSFILRNLPQSYLLFGIAAYAADIVVTTHMAHSYEGWLMDALSWQWIFWTTALLAPIMISLVVLGIPPQPIPKPKPGQPSPSWRGFLYFSLGAALLYGAMDQGQRLDWWRSGTFVAMVVSGSFLILATAVRHFSKPNPLINFPFLRRRNTILLGMVIMIFRFVLLSAVVLVPSYLTAIRGYRPEQVGPVLLWLAIPQCLAGLLAIYLLGRIDSRLILAAGFATVAVAALMDSHITSVWSGNSFELSQIVLAMGEGFAFNGMVGTIVLDLMNSGSMDKGPDVLSFSGFFQTIRLFGGELGASYIQFFLHSRQVFHTDLLSADIQGGSTPVVERTHMLTAGMHAQSVTQDIATGRAAVLFMGSIRQQAFTLSIMDAFTLIAYVATTCLLIIACLRGLKVGFRQIIATSAQSAS</sequence>
<feature type="transmembrane region" description="Helical" evidence="6">
    <location>
        <begin position="138"/>
        <end position="160"/>
    </location>
</feature>
<dbReference type="Gene3D" id="1.20.1250.20">
    <property type="entry name" value="MFS general substrate transporter like domains"/>
    <property type="match status" value="2"/>
</dbReference>
<dbReference type="InterPro" id="IPR036259">
    <property type="entry name" value="MFS_trans_sf"/>
</dbReference>
<gene>
    <name evidence="8" type="ORF">RBB81_00950</name>
</gene>
<dbReference type="RefSeq" id="WP_353072386.1">
    <property type="nucleotide sequence ID" value="NZ_CP132938.1"/>
</dbReference>
<feature type="transmembrane region" description="Helical" evidence="6">
    <location>
        <begin position="16"/>
        <end position="36"/>
    </location>
</feature>
<evidence type="ECO:0000313" key="8">
    <source>
        <dbReference type="EMBL" id="XCB22516.1"/>
    </source>
</evidence>
<organism evidence="8">
    <name type="scientific">Tunturiibacter gelidiferens</name>
    <dbReference type="NCBI Taxonomy" id="3069689"/>
    <lineage>
        <taxon>Bacteria</taxon>
        <taxon>Pseudomonadati</taxon>
        <taxon>Acidobacteriota</taxon>
        <taxon>Terriglobia</taxon>
        <taxon>Terriglobales</taxon>
        <taxon>Acidobacteriaceae</taxon>
        <taxon>Tunturiibacter</taxon>
    </lineage>
</organism>
<feature type="transmembrane region" description="Helical" evidence="6">
    <location>
        <begin position="172"/>
        <end position="190"/>
    </location>
</feature>
<evidence type="ECO:0000256" key="2">
    <source>
        <dbReference type="ARBA" id="ARBA00022448"/>
    </source>
</evidence>
<keyword evidence="5 6" id="KW-0472">Membrane</keyword>
<dbReference type="InterPro" id="IPR020846">
    <property type="entry name" value="MFS_dom"/>
</dbReference>
<keyword evidence="2" id="KW-0813">Transport</keyword>
<reference evidence="8" key="1">
    <citation type="submission" date="2023-08" db="EMBL/GenBank/DDBJ databases">
        <authorList>
            <person name="Messyasz A."/>
            <person name="Mannisto M.K."/>
            <person name="Kerkhof L.J."/>
            <person name="Haggblom M."/>
        </authorList>
    </citation>
    <scope>NUCLEOTIDE SEQUENCE</scope>
    <source>
        <strain evidence="8">M8UP39</strain>
    </source>
</reference>
<dbReference type="GO" id="GO:0022857">
    <property type="term" value="F:transmembrane transporter activity"/>
    <property type="evidence" value="ECO:0007669"/>
    <property type="project" value="InterPro"/>
</dbReference>
<feature type="transmembrane region" description="Helical" evidence="6">
    <location>
        <begin position="108"/>
        <end position="131"/>
    </location>
</feature>
<comment type="subcellular location">
    <subcellularLocation>
        <location evidence="1">Membrane</location>
        <topology evidence="1">Multi-pass membrane protein</topology>
    </subcellularLocation>
</comment>
<keyword evidence="4 6" id="KW-1133">Transmembrane helix</keyword>
<evidence type="ECO:0000256" key="6">
    <source>
        <dbReference type="SAM" id="Phobius"/>
    </source>
</evidence>